<sequence>MKDEMKSKMSDGTQVNAWQKKVAIKRPTKARIPLMDLSELSKNQRIAASIGASNVLRMLAHHSDLTEAWLEFGKHLTTSGRVSMRTRELLILRVALHSSCEYEWANHVIGALGAGWTNAEITSLVQVQVADSWSNADTAVLNLVDDLCADNCASETTWKALTATYDKEEIIELLMLIGFYRMNAGFLNSLGVQAEPGRPKLGQCISYEAPMPRQKPATNSSDQVRSAAKPDGTWHLKYYHPATTMELRLVIVAKEGVLSGSVFDMKTDANVPISEGKVHEHQVSFTTSMTEPYPITMTWEGMINNDFLEGTATITGGGSFPFDGKRVR</sequence>
<dbReference type="Proteomes" id="UP000184476">
    <property type="component" value="Unassembled WGS sequence"/>
</dbReference>
<accession>A0A1M4X7L2</accession>
<dbReference type="InterPro" id="IPR029032">
    <property type="entry name" value="AhpD-like"/>
</dbReference>
<dbReference type="InterPro" id="IPR003779">
    <property type="entry name" value="CMD-like"/>
</dbReference>
<feature type="domain" description="Carboxymuconolactone decarboxylase-like" evidence="1">
    <location>
        <begin position="64"/>
        <end position="145"/>
    </location>
</feature>
<dbReference type="GO" id="GO:0051920">
    <property type="term" value="F:peroxiredoxin activity"/>
    <property type="evidence" value="ECO:0007669"/>
    <property type="project" value="InterPro"/>
</dbReference>
<keyword evidence="3" id="KW-1185">Reference proteome</keyword>
<gene>
    <name evidence="2" type="ORF">SAMN05444392_104177</name>
</gene>
<dbReference type="SUPFAM" id="SSF69118">
    <property type="entry name" value="AhpD-like"/>
    <property type="match status" value="1"/>
</dbReference>
<proteinExistence type="predicted"/>
<protein>
    <submittedName>
        <fullName evidence="2">Alkylhydroperoxidase family enzyme, contains CxxC motif</fullName>
    </submittedName>
</protein>
<organism evidence="2 3">
    <name type="scientific">Seinonella peptonophila</name>
    <dbReference type="NCBI Taxonomy" id="112248"/>
    <lineage>
        <taxon>Bacteria</taxon>
        <taxon>Bacillati</taxon>
        <taxon>Bacillota</taxon>
        <taxon>Bacilli</taxon>
        <taxon>Bacillales</taxon>
        <taxon>Thermoactinomycetaceae</taxon>
        <taxon>Seinonella</taxon>
    </lineage>
</organism>
<dbReference type="PANTHER" id="PTHR34846:SF5">
    <property type="entry name" value="CARBOXYMUCONOLACTONE DECARBOXYLASE-LIKE DOMAIN-CONTAINING PROTEIN"/>
    <property type="match status" value="1"/>
</dbReference>
<name>A0A1M4X7L2_9BACL</name>
<evidence type="ECO:0000313" key="3">
    <source>
        <dbReference type="Proteomes" id="UP000184476"/>
    </source>
</evidence>
<dbReference type="AlphaFoldDB" id="A0A1M4X7L2"/>
<dbReference type="STRING" id="112248.SAMN05444392_104177"/>
<reference evidence="2 3" key="1">
    <citation type="submission" date="2016-11" db="EMBL/GenBank/DDBJ databases">
        <authorList>
            <person name="Jaros S."/>
            <person name="Januszkiewicz K."/>
            <person name="Wedrychowicz H."/>
        </authorList>
    </citation>
    <scope>NUCLEOTIDE SEQUENCE [LARGE SCALE GENOMIC DNA]</scope>
    <source>
        <strain evidence="2 3">DSM 44666</strain>
    </source>
</reference>
<dbReference type="Pfam" id="PF02627">
    <property type="entry name" value="CMD"/>
    <property type="match status" value="1"/>
</dbReference>
<dbReference type="RefSeq" id="WP_175552325.1">
    <property type="nucleotide sequence ID" value="NZ_FQVL01000004.1"/>
</dbReference>
<keyword evidence="2" id="KW-0560">Oxidoreductase</keyword>
<dbReference type="PANTHER" id="PTHR34846">
    <property type="entry name" value="4-CARBOXYMUCONOLACTONE DECARBOXYLASE FAMILY PROTEIN (AFU_ORTHOLOGUE AFUA_6G11590)"/>
    <property type="match status" value="1"/>
</dbReference>
<evidence type="ECO:0000313" key="2">
    <source>
        <dbReference type="EMBL" id="SHE89474.1"/>
    </source>
</evidence>
<evidence type="ECO:0000259" key="1">
    <source>
        <dbReference type="Pfam" id="PF02627"/>
    </source>
</evidence>
<dbReference type="EMBL" id="FQVL01000004">
    <property type="protein sequence ID" value="SHE89474.1"/>
    <property type="molecule type" value="Genomic_DNA"/>
</dbReference>
<keyword evidence="2" id="KW-0575">Peroxidase</keyword>
<dbReference type="Gene3D" id="1.20.1290.10">
    <property type="entry name" value="AhpD-like"/>
    <property type="match status" value="1"/>
</dbReference>